<dbReference type="Proteomes" id="UP000239263">
    <property type="component" value="Unassembled WGS sequence"/>
</dbReference>
<reference evidence="5 6" key="1">
    <citation type="submission" date="2016-12" db="EMBL/GenBank/DDBJ databases">
        <title>Diversity of luminous bacteria.</title>
        <authorList>
            <person name="Yoshizawa S."/>
            <person name="Kogure K."/>
        </authorList>
    </citation>
    <scope>NUCLEOTIDE SEQUENCE [LARGE SCALE GENOMIC DNA]</scope>
    <source>
        <strain evidence="5 6">ATCC 33715</strain>
    </source>
</reference>
<dbReference type="GO" id="GO:0046872">
    <property type="term" value="F:metal ion binding"/>
    <property type="evidence" value="ECO:0007669"/>
    <property type="project" value="UniProtKB-KW"/>
</dbReference>
<dbReference type="PANTHER" id="PTHR13096">
    <property type="entry name" value="MINA53 MYC INDUCED NUCLEAR ANTIGEN"/>
    <property type="match status" value="1"/>
</dbReference>
<dbReference type="AlphaFoldDB" id="A0A2S7X4H3"/>
<keyword evidence="3" id="KW-0408">Iron</keyword>
<dbReference type="InterPro" id="IPR039994">
    <property type="entry name" value="NO66-like"/>
</dbReference>
<name>A0A2S7X4H3_9GAMM</name>
<feature type="domain" description="JmjC" evidence="4">
    <location>
        <begin position="94"/>
        <end position="232"/>
    </location>
</feature>
<gene>
    <name evidence="5" type="ORF">BTO22_16430</name>
</gene>
<accession>A0A2S7X4H3</accession>
<comment type="cofactor">
    <cofactor evidence="1">
        <name>Fe(2+)</name>
        <dbReference type="ChEBI" id="CHEBI:29033"/>
    </cofactor>
</comment>
<sequence>MNEWFKEIYKNELFLNKYFGIKSEYFPLSSNLHHYFSSQEIENYLITLEGFLHKFVMVYGDESDSYPHANIDFFTKSQFSFLKEKMSEGASLKIEQLERREASIAPLCRELVEYFGGISWAKIFWTSPNRKGLNVHFDTSDVFIIQIEGTKKWYLWDECEFNPGKPMARTITQEEVGEPTRELLLSPGDVLYIPSGHPHCAESKDEHSIHISIGFFATTVLDILKYSLDYLAISEPLLRNRVLGQDLCSETAVSALNTIDLNSLITESIDITTSAYLSSLMAGRAQIDNSLMASGLAINKITENTKIRWANHQVPKIVTDSEESIKLFIPSIIVPEKNQLVGLPPYLTLPSLVAEELKFISVCEYKEILDLKGPFDIKSKIALVKELVKHGLISVDNAE</sequence>
<evidence type="ECO:0000313" key="5">
    <source>
        <dbReference type="EMBL" id="PQJ85062.1"/>
    </source>
</evidence>
<dbReference type="PROSITE" id="PS51184">
    <property type="entry name" value="JMJC"/>
    <property type="match status" value="1"/>
</dbReference>
<dbReference type="SUPFAM" id="SSF51197">
    <property type="entry name" value="Clavaminate synthase-like"/>
    <property type="match status" value="1"/>
</dbReference>
<dbReference type="InterPro" id="IPR003347">
    <property type="entry name" value="JmjC_dom"/>
</dbReference>
<dbReference type="Gene3D" id="2.60.120.650">
    <property type="entry name" value="Cupin"/>
    <property type="match status" value="1"/>
</dbReference>
<dbReference type="RefSeq" id="WP_105056425.1">
    <property type="nucleotide sequence ID" value="NZ_CAWNRT010000002.1"/>
</dbReference>
<dbReference type="OrthoDB" id="479699at2"/>
<evidence type="ECO:0000259" key="4">
    <source>
        <dbReference type="PROSITE" id="PS51184"/>
    </source>
</evidence>
<dbReference type="PANTHER" id="PTHR13096:SF8">
    <property type="entry name" value="RIBOSOMAL OXYGENASE 1"/>
    <property type="match status" value="1"/>
</dbReference>
<proteinExistence type="predicted"/>
<evidence type="ECO:0000256" key="3">
    <source>
        <dbReference type="ARBA" id="ARBA00023004"/>
    </source>
</evidence>
<evidence type="ECO:0000256" key="2">
    <source>
        <dbReference type="ARBA" id="ARBA00022723"/>
    </source>
</evidence>
<evidence type="ECO:0000313" key="6">
    <source>
        <dbReference type="Proteomes" id="UP000239263"/>
    </source>
</evidence>
<organism evidence="5 6">
    <name type="scientific">Aliivibrio sifiae</name>
    <dbReference type="NCBI Taxonomy" id="566293"/>
    <lineage>
        <taxon>Bacteria</taxon>
        <taxon>Pseudomonadati</taxon>
        <taxon>Pseudomonadota</taxon>
        <taxon>Gammaproteobacteria</taxon>
        <taxon>Vibrionales</taxon>
        <taxon>Vibrionaceae</taxon>
        <taxon>Aliivibrio</taxon>
    </lineage>
</organism>
<evidence type="ECO:0000256" key="1">
    <source>
        <dbReference type="ARBA" id="ARBA00001954"/>
    </source>
</evidence>
<dbReference type="EMBL" id="MSCO01000002">
    <property type="protein sequence ID" value="PQJ85062.1"/>
    <property type="molecule type" value="Genomic_DNA"/>
</dbReference>
<protein>
    <recommendedName>
        <fullName evidence="4">JmjC domain-containing protein</fullName>
    </recommendedName>
</protein>
<dbReference type="Pfam" id="PF08007">
    <property type="entry name" value="JmjC_2"/>
    <property type="match status" value="1"/>
</dbReference>
<keyword evidence="2" id="KW-0479">Metal-binding</keyword>
<comment type="caution">
    <text evidence="5">The sequence shown here is derived from an EMBL/GenBank/DDBJ whole genome shotgun (WGS) entry which is preliminary data.</text>
</comment>